<evidence type="ECO:0000256" key="4">
    <source>
        <dbReference type="ARBA" id="ARBA00012030"/>
    </source>
</evidence>
<dbReference type="Proteomes" id="UP000002522">
    <property type="component" value="Chromosome"/>
</dbReference>
<dbReference type="GO" id="GO:0005737">
    <property type="term" value="C:cytoplasm"/>
    <property type="evidence" value="ECO:0007669"/>
    <property type="project" value="UniProtKB-SubCell"/>
</dbReference>
<dbReference type="GO" id="GO:0097510">
    <property type="term" value="P:base-excision repair, AP site formation via deaminated base removal"/>
    <property type="evidence" value="ECO:0007669"/>
    <property type="project" value="TreeGrafter"/>
</dbReference>
<keyword evidence="11" id="KW-1185">Reference proteome</keyword>
<comment type="function">
    <text evidence="2 8">Excises uracil residues from the DNA which can arise as a result of misincorporation of dUMP residues by DNA polymerase or due to deamination of cytosine.</text>
</comment>
<dbReference type="PANTHER" id="PTHR11264:SF0">
    <property type="entry name" value="URACIL-DNA GLYCOSYLASE"/>
    <property type="match status" value="1"/>
</dbReference>
<dbReference type="AlphaFoldDB" id="Q8EWJ6"/>
<dbReference type="EMBL" id="BA000026">
    <property type="protein sequence ID" value="BAC43998.1"/>
    <property type="molecule type" value="Genomic_DNA"/>
</dbReference>
<dbReference type="HAMAP" id="MF_00148">
    <property type="entry name" value="UDG"/>
    <property type="match status" value="1"/>
</dbReference>
<sequence>MIFVLLLIRKYTFFLYVLLRYNELMYLNKFISEVKDSWKEFFEQEFEKEYFHSLDSFIEQEYKNKTIYPLTSNIFRAFTFFAVSETNLVIIGQDPYQTEDMADGLAFSTQLKVKPRSLSNIFKELKNDFNIDRTNYDLSDIAKQNVLLLNTILTVEKNKSFSHSNKGWEIFTNNAIKYLSETNPNVIYLLMGNNAISLKPLISKSLAIFETSHPSPFSYRKSLMNSKVFKEINKALITNNKKAIIW</sequence>
<keyword evidence="5 8" id="KW-0227">DNA damage</keyword>
<evidence type="ECO:0000256" key="7">
    <source>
        <dbReference type="ARBA" id="ARBA00023204"/>
    </source>
</evidence>
<dbReference type="HOGENOM" id="CLU_032162_3_2_14"/>
<dbReference type="InterPro" id="IPR002043">
    <property type="entry name" value="UDG_fam1"/>
</dbReference>
<dbReference type="InterPro" id="IPR005122">
    <property type="entry name" value="Uracil-DNA_glycosylase-like"/>
</dbReference>
<protein>
    <recommendedName>
        <fullName evidence="4 8">Uracil-DNA glycosylase</fullName>
        <shortName evidence="8">UDG</shortName>
        <ecNumber evidence="4 8">3.2.2.27</ecNumber>
    </recommendedName>
</protein>
<organism evidence="10 11">
    <name type="scientific">Malacoplasma penetrans (strain HF-2)</name>
    <name type="common">Mycoplasma penetrans</name>
    <dbReference type="NCBI Taxonomy" id="272633"/>
    <lineage>
        <taxon>Bacteria</taxon>
        <taxon>Bacillati</taxon>
        <taxon>Mycoplasmatota</taxon>
        <taxon>Mycoplasmoidales</taxon>
        <taxon>Mycoplasmoidaceae</taxon>
        <taxon>Malacoplasma</taxon>
    </lineage>
</organism>
<keyword evidence="8" id="KW-0963">Cytoplasm</keyword>
<dbReference type="InterPro" id="IPR036895">
    <property type="entry name" value="Uracil-DNA_glycosylase-like_sf"/>
</dbReference>
<dbReference type="Gene3D" id="3.40.470.10">
    <property type="entry name" value="Uracil-DNA glycosylase-like domain"/>
    <property type="match status" value="1"/>
</dbReference>
<evidence type="ECO:0000256" key="2">
    <source>
        <dbReference type="ARBA" id="ARBA00002631"/>
    </source>
</evidence>
<comment type="similarity">
    <text evidence="3 8">Belongs to the uracil-DNA glycosylase (UDG) superfamily. UNG family.</text>
</comment>
<dbReference type="SUPFAM" id="SSF52141">
    <property type="entry name" value="Uracil-DNA glycosylase-like"/>
    <property type="match status" value="1"/>
</dbReference>
<feature type="domain" description="Uracil-DNA glycosylase-like" evidence="9">
    <location>
        <begin position="79"/>
        <end position="236"/>
    </location>
</feature>
<evidence type="ECO:0000256" key="5">
    <source>
        <dbReference type="ARBA" id="ARBA00022763"/>
    </source>
</evidence>
<evidence type="ECO:0000313" key="10">
    <source>
        <dbReference type="EMBL" id="BAC43998.1"/>
    </source>
</evidence>
<proteinExistence type="inferred from homology"/>
<accession>Q8EWJ6</accession>
<dbReference type="CDD" id="cd10027">
    <property type="entry name" value="UDG-F1-like"/>
    <property type="match status" value="1"/>
</dbReference>
<dbReference type="KEGG" id="mpe:MYPE2070"/>
<dbReference type="SMART" id="SM00987">
    <property type="entry name" value="UreE_C"/>
    <property type="match status" value="1"/>
</dbReference>
<evidence type="ECO:0000259" key="9">
    <source>
        <dbReference type="SMART" id="SM00986"/>
    </source>
</evidence>
<dbReference type="STRING" id="272633.gene:10731306"/>
<dbReference type="InParanoid" id="Q8EWJ6"/>
<evidence type="ECO:0000256" key="6">
    <source>
        <dbReference type="ARBA" id="ARBA00022801"/>
    </source>
</evidence>
<dbReference type="eggNOG" id="COG0692">
    <property type="taxonomic scope" value="Bacteria"/>
</dbReference>
<evidence type="ECO:0000256" key="1">
    <source>
        <dbReference type="ARBA" id="ARBA00001400"/>
    </source>
</evidence>
<dbReference type="NCBIfam" id="NF003592">
    <property type="entry name" value="PRK05254.1-5"/>
    <property type="match status" value="1"/>
</dbReference>
<comment type="subcellular location">
    <subcellularLocation>
        <location evidence="8">Cytoplasm</location>
    </subcellularLocation>
</comment>
<dbReference type="NCBIfam" id="TIGR00628">
    <property type="entry name" value="ung"/>
    <property type="match status" value="1"/>
</dbReference>
<dbReference type="FunCoup" id="Q8EWJ6">
    <property type="interactions" value="189"/>
</dbReference>
<dbReference type="PANTHER" id="PTHR11264">
    <property type="entry name" value="URACIL-DNA GLYCOSYLASE"/>
    <property type="match status" value="1"/>
</dbReference>
<dbReference type="SMART" id="SM00986">
    <property type="entry name" value="UDG"/>
    <property type="match status" value="1"/>
</dbReference>
<dbReference type="EC" id="3.2.2.27" evidence="4 8"/>
<keyword evidence="6 8" id="KW-0378">Hydrolase</keyword>
<evidence type="ECO:0000313" key="11">
    <source>
        <dbReference type="Proteomes" id="UP000002522"/>
    </source>
</evidence>
<evidence type="ECO:0000256" key="3">
    <source>
        <dbReference type="ARBA" id="ARBA00008184"/>
    </source>
</evidence>
<dbReference type="GO" id="GO:0004844">
    <property type="term" value="F:uracil DNA N-glycosylase activity"/>
    <property type="evidence" value="ECO:0007669"/>
    <property type="project" value="UniProtKB-UniRule"/>
</dbReference>
<dbReference type="Pfam" id="PF03167">
    <property type="entry name" value="UDG"/>
    <property type="match status" value="1"/>
</dbReference>
<reference evidence="10 11" key="1">
    <citation type="journal article" date="2002" name="Nucleic Acids Res.">
        <title>The complete genomic sequence of Mycoplasma penetrans, an intracellular bacterial pathogen in humans.</title>
        <authorList>
            <person name="Sasaki Y."/>
            <person name="Ishikawa J."/>
            <person name="Yamashita A."/>
            <person name="Oshima K."/>
            <person name="Kenri T."/>
            <person name="Furuya K."/>
            <person name="Yoshino C."/>
            <person name="Horino A."/>
            <person name="Shiba T."/>
            <person name="Sasaki T."/>
            <person name="Hattori M."/>
        </authorList>
    </citation>
    <scope>NUCLEOTIDE SEQUENCE [LARGE SCALE GENOMIC DNA]</scope>
    <source>
        <strain evidence="10 11">HF-2</strain>
    </source>
</reference>
<name>Q8EWJ6_MALP2</name>
<comment type="catalytic activity">
    <reaction evidence="1 8">
        <text>Hydrolyzes single-stranded DNA or mismatched double-stranded DNA and polynucleotides, releasing free uracil.</text>
        <dbReference type="EC" id="3.2.2.27"/>
    </reaction>
</comment>
<dbReference type="NCBIfam" id="NF003588">
    <property type="entry name" value="PRK05254.1-1"/>
    <property type="match status" value="1"/>
</dbReference>
<evidence type="ECO:0000256" key="8">
    <source>
        <dbReference type="HAMAP-Rule" id="MF_00148"/>
    </source>
</evidence>
<gene>
    <name evidence="8" type="primary">ung</name>
    <name evidence="10" type="ordered locus">MYPE2070</name>
</gene>
<keyword evidence="7 8" id="KW-0234">DNA repair</keyword>
<feature type="active site" description="Proton acceptor" evidence="8">
    <location>
        <position position="94"/>
    </location>
</feature>